<feature type="transmembrane region" description="Helical" evidence="8">
    <location>
        <begin position="24"/>
        <end position="47"/>
    </location>
</feature>
<dbReference type="STRING" id="626887.J057_19255"/>
<evidence type="ECO:0000256" key="6">
    <source>
        <dbReference type="ARBA" id="ARBA00023136"/>
    </source>
</evidence>
<dbReference type="InterPro" id="IPR049278">
    <property type="entry name" value="MS_channel_C"/>
</dbReference>
<evidence type="ECO:0000313" key="13">
    <source>
        <dbReference type="Proteomes" id="UP000013165"/>
    </source>
</evidence>
<dbReference type="InterPro" id="IPR049142">
    <property type="entry name" value="MS_channel_1st"/>
</dbReference>
<keyword evidence="6 8" id="KW-0472">Membrane</keyword>
<dbReference type="Gene3D" id="1.10.287.1260">
    <property type="match status" value="1"/>
</dbReference>
<dbReference type="SUPFAM" id="SSF50182">
    <property type="entry name" value="Sm-like ribonucleoproteins"/>
    <property type="match status" value="1"/>
</dbReference>
<dbReference type="GO" id="GO:0005886">
    <property type="term" value="C:plasma membrane"/>
    <property type="evidence" value="ECO:0007669"/>
    <property type="project" value="UniProtKB-SubCell"/>
</dbReference>
<dbReference type="RefSeq" id="WP_004581786.1">
    <property type="nucleotide sequence ID" value="NZ_AP028878.1"/>
</dbReference>
<protein>
    <submittedName>
        <fullName evidence="12">Mechanosensitive ion channel family protein</fullName>
    </submittedName>
</protein>
<evidence type="ECO:0000256" key="8">
    <source>
        <dbReference type="SAM" id="Phobius"/>
    </source>
</evidence>
<dbReference type="Gene3D" id="2.30.30.60">
    <property type="match status" value="1"/>
</dbReference>
<feature type="domain" description="Mechanosensitive ion channel MscS C-terminal" evidence="10">
    <location>
        <begin position="274"/>
        <end position="349"/>
    </location>
</feature>
<evidence type="ECO:0000256" key="3">
    <source>
        <dbReference type="ARBA" id="ARBA00022475"/>
    </source>
</evidence>
<dbReference type="Pfam" id="PF00924">
    <property type="entry name" value="MS_channel_2nd"/>
    <property type="match status" value="1"/>
</dbReference>
<evidence type="ECO:0000256" key="2">
    <source>
        <dbReference type="ARBA" id="ARBA00008017"/>
    </source>
</evidence>
<evidence type="ECO:0000256" key="1">
    <source>
        <dbReference type="ARBA" id="ARBA00004651"/>
    </source>
</evidence>
<evidence type="ECO:0000259" key="9">
    <source>
        <dbReference type="Pfam" id="PF00924"/>
    </source>
</evidence>
<feature type="compositionally biased region" description="Basic and acidic residues" evidence="7">
    <location>
        <begin position="367"/>
        <end position="396"/>
    </location>
</feature>
<evidence type="ECO:0000259" key="10">
    <source>
        <dbReference type="Pfam" id="PF21082"/>
    </source>
</evidence>
<dbReference type="PANTHER" id="PTHR43634">
    <property type="entry name" value="OW CONDUCTANCE MECHANOSENSITIVE CHANNEL"/>
    <property type="match status" value="1"/>
</dbReference>
<dbReference type="PROSITE" id="PS01246">
    <property type="entry name" value="UPF0003"/>
    <property type="match status" value="1"/>
</dbReference>
<evidence type="ECO:0000313" key="12">
    <source>
        <dbReference type="EMBL" id="ENO13565.1"/>
    </source>
</evidence>
<dbReference type="SUPFAM" id="SSF82689">
    <property type="entry name" value="Mechanosensitive channel protein MscS (YggB), C-terminal domain"/>
    <property type="match status" value="1"/>
</dbReference>
<dbReference type="InterPro" id="IPR045042">
    <property type="entry name" value="YnaI-like"/>
</dbReference>
<dbReference type="PATRIC" id="fig|626887.3.peg.3846"/>
<keyword evidence="4 8" id="KW-0812">Transmembrane</keyword>
<organism evidence="12 13">
    <name type="scientific">Marinobacter nanhaiticus D15-8W</name>
    <dbReference type="NCBI Taxonomy" id="626887"/>
    <lineage>
        <taxon>Bacteria</taxon>
        <taxon>Pseudomonadati</taxon>
        <taxon>Pseudomonadota</taxon>
        <taxon>Gammaproteobacteria</taxon>
        <taxon>Pseudomonadales</taxon>
        <taxon>Marinobacteraceae</taxon>
        <taxon>Marinobacter</taxon>
    </lineage>
</organism>
<dbReference type="Proteomes" id="UP000013165">
    <property type="component" value="Unassembled WGS sequence"/>
</dbReference>
<comment type="subcellular location">
    <subcellularLocation>
        <location evidence="1">Cell membrane</location>
        <topology evidence="1">Multi-pass membrane protein</topology>
    </subcellularLocation>
</comment>
<dbReference type="InterPro" id="IPR011066">
    <property type="entry name" value="MscS_channel_C_sf"/>
</dbReference>
<gene>
    <name evidence="12" type="ORF">J057_19255</name>
</gene>
<dbReference type="PANTHER" id="PTHR43634:SF2">
    <property type="entry name" value="LOW CONDUCTANCE MECHANOSENSITIVE CHANNEL YNAI"/>
    <property type="match status" value="1"/>
</dbReference>
<feature type="transmembrane region" description="Helical" evidence="8">
    <location>
        <begin position="167"/>
        <end position="187"/>
    </location>
</feature>
<reference evidence="12 13" key="1">
    <citation type="journal article" date="2013" name="Genome Announc.">
        <title>Genome Sequence of the Polycyclic Aromatic Hydrocarbon-Degrading Bacterium Strain Marinobacter nanhaiticus D15-8WT.</title>
        <authorList>
            <person name="Cui Z."/>
            <person name="Gao W."/>
            <person name="Li Q."/>
            <person name="Xu G."/>
            <person name="Zheng L."/>
        </authorList>
    </citation>
    <scope>NUCLEOTIDE SEQUENCE [LARGE SCALE GENOMIC DNA]</scope>
    <source>
        <strain evidence="12 13">D15-8W</strain>
    </source>
</reference>
<dbReference type="GO" id="GO:0008381">
    <property type="term" value="F:mechanosensitive monoatomic ion channel activity"/>
    <property type="evidence" value="ECO:0007669"/>
    <property type="project" value="UniProtKB-ARBA"/>
</dbReference>
<feature type="region of interest" description="Disordered" evidence="7">
    <location>
        <begin position="367"/>
        <end position="416"/>
    </location>
</feature>
<dbReference type="OrthoDB" id="9775207at2"/>
<comment type="similarity">
    <text evidence="2">Belongs to the MscS (TC 1.A.23) family.</text>
</comment>
<dbReference type="HOGENOM" id="CLU_037945_0_0_6"/>
<evidence type="ECO:0000256" key="7">
    <source>
        <dbReference type="SAM" id="MobiDB-lite"/>
    </source>
</evidence>
<feature type="domain" description="Mechanosensitive ion channel transmembrane helices 2/3" evidence="11">
    <location>
        <begin position="147"/>
        <end position="188"/>
    </location>
</feature>
<comment type="caution">
    <text evidence="12">The sequence shown here is derived from an EMBL/GenBank/DDBJ whole genome shotgun (WGS) entry which is preliminary data.</text>
</comment>
<accession>N6VTT3</accession>
<keyword evidence="13" id="KW-1185">Reference proteome</keyword>
<dbReference type="EMBL" id="APLQ01000014">
    <property type="protein sequence ID" value="ENO13565.1"/>
    <property type="molecule type" value="Genomic_DNA"/>
</dbReference>
<dbReference type="SUPFAM" id="SSF82861">
    <property type="entry name" value="Mechanosensitive channel protein MscS (YggB), transmembrane region"/>
    <property type="match status" value="1"/>
</dbReference>
<dbReference type="Pfam" id="PF21082">
    <property type="entry name" value="MS_channel_3rd"/>
    <property type="match status" value="1"/>
</dbReference>
<dbReference type="InterPro" id="IPR006686">
    <property type="entry name" value="MscS_channel_CS"/>
</dbReference>
<name>N6VTT3_9GAMM</name>
<sequence length="416" mass="47729">MEEAPERLNRWIENYSLLSQEWRVAIVVFALVLATAVIAFTISRIIVRLENKFSKTNNLWDDALLHALRKPAIGFVWLQGVYWAAALAHRYSEAEIFKANQMVLRLGLIWLLVWFLWGFIKQGEKILASPAKMRKPMDYTTVTAVSKLARAVVFITAALIIMQSLGYSISGVLAFGGIGGIAIGFAAKDLLANFFGGLMVYMDRPFKVGDWIRSPDQEIEGTVEHIGWRLTTIRTFDKRPLYVPNAVFTQISVENPSRMTNRRIYETIGIRYLDVSQISSIVYDIRTMLEEHEEIDSEQTLIVNFLKFNESSLDIMIYTFTKTVEWVKYHAIKQDVLLQISEIINSYDAEVAFPTRTLHLADAIRLDSPRQESRKEESEEESRRKGEDRPSYREENAIENYENNPKADHTTQGDAD</sequence>
<feature type="compositionally biased region" description="Basic and acidic residues" evidence="7">
    <location>
        <begin position="405"/>
        <end position="416"/>
    </location>
</feature>
<dbReference type="eggNOG" id="COG0668">
    <property type="taxonomic scope" value="Bacteria"/>
</dbReference>
<dbReference type="InterPro" id="IPR011014">
    <property type="entry name" value="MscS_channel_TM-2"/>
</dbReference>
<evidence type="ECO:0000259" key="11">
    <source>
        <dbReference type="Pfam" id="PF21088"/>
    </source>
</evidence>
<evidence type="ECO:0000256" key="5">
    <source>
        <dbReference type="ARBA" id="ARBA00022989"/>
    </source>
</evidence>
<feature type="domain" description="Mechanosensitive ion channel MscS" evidence="9">
    <location>
        <begin position="189"/>
        <end position="258"/>
    </location>
</feature>
<feature type="transmembrane region" description="Helical" evidence="8">
    <location>
        <begin position="103"/>
        <end position="120"/>
    </location>
</feature>
<dbReference type="InterPro" id="IPR006685">
    <property type="entry name" value="MscS_channel_2nd"/>
</dbReference>
<keyword evidence="3" id="KW-1003">Cell membrane</keyword>
<dbReference type="InterPro" id="IPR010920">
    <property type="entry name" value="LSM_dom_sf"/>
</dbReference>
<evidence type="ECO:0000256" key="4">
    <source>
        <dbReference type="ARBA" id="ARBA00022692"/>
    </source>
</evidence>
<feature type="transmembrane region" description="Helical" evidence="8">
    <location>
        <begin position="141"/>
        <end position="161"/>
    </location>
</feature>
<dbReference type="Gene3D" id="3.30.70.100">
    <property type="match status" value="1"/>
</dbReference>
<dbReference type="Pfam" id="PF21088">
    <property type="entry name" value="MS_channel_1st"/>
    <property type="match status" value="1"/>
</dbReference>
<proteinExistence type="inferred from homology"/>
<dbReference type="AlphaFoldDB" id="N6VTT3"/>
<keyword evidence="5 8" id="KW-1133">Transmembrane helix</keyword>
<dbReference type="InterPro" id="IPR023408">
    <property type="entry name" value="MscS_beta-dom_sf"/>
</dbReference>